<dbReference type="GO" id="GO:0005829">
    <property type="term" value="C:cytosol"/>
    <property type="evidence" value="ECO:0007669"/>
    <property type="project" value="TreeGrafter"/>
</dbReference>
<dbReference type="GO" id="GO:0034965">
    <property type="term" value="P:intronic box C/D snoRNA processing"/>
    <property type="evidence" value="ECO:0007669"/>
    <property type="project" value="TreeGrafter"/>
</dbReference>
<dbReference type="GO" id="GO:0006364">
    <property type="term" value="P:rRNA processing"/>
    <property type="evidence" value="ECO:0007669"/>
    <property type="project" value="InterPro"/>
</dbReference>
<dbReference type="GO" id="GO:0005655">
    <property type="term" value="C:nucleolar ribonuclease P complex"/>
    <property type="evidence" value="ECO:0007669"/>
    <property type="project" value="TreeGrafter"/>
</dbReference>
<dbReference type="OrthoDB" id="20109at2759"/>
<evidence type="ECO:0000313" key="2">
    <source>
        <dbReference type="EMBL" id="KUJ19037.1"/>
    </source>
</evidence>
<evidence type="ECO:0000256" key="1">
    <source>
        <dbReference type="SAM" id="MobiDB-lite"/>
    </source>
</evidence>
<name>A0A194XGY9_MOLSC</name>
<dbReference type="KEGG" id="psco:LY89DRAFT_695738"/>
<dbReference type="InterPro" id="IPR013241">
    <property type="entry name" value="RNase_P_Pop3"/>
</dbReference>
<dbReference type="Proteomes" id="UP000070700">
    <property type="component" value="Unassembled WGS sequence"/>
</dbReference>
<dbReference type="PANTHER" id="PTHR28272:SF1">
    <property type="entry name" value="RIBONUCLEASES P_MRP PROTEIN SUBUNIT POP3"/>
    <property type="match status" value="1"/>
</dbReference>
<dbReference type="InParanoid" id="A0A194XGY9"/>
<dbReference type="GO" id="GO:0000171">
    <property type="term" value="F:ribonuclease MRP activity"/>
    <property type="evidence" value="ECO:0007669"/>
    <property type="project" value="TreeGrafter"/>
</dbReference>
<organism evidence="2 3">
    <name type="scientific">Mollisia scopiformis</name>
    <name type="common">Conifer needle endophyte fungus</name>
    <name type="synonym">Phialocephala scopiformis</name>
    <dbReference type="NCBI Taxonomy" id="149040"/>
    <lineage>
        <taxon>Eukaryota</taxon>
        <taxon>Fungi</taxon>
        <taxon>Dikarya</taxon>
        <taxon>Ascomycota</taxon>
        <taxon>Pezizomycotina</taxon>
        <taxon>Leotiomycetes</taxon>
        <taxon>Helotiales</taxon>
        <taxon>Mollisiaceae</taxon>
        <taxon>Mollisia</taxon>
    </lineage>
</organism>
<dbReference type="GO" id="GO:0004526">
    <property type="term" value="F:ribonuclease P activity"/>
    <property type="evidence" value="ECO:0007669"/>
    <property type="project" value="TreeGrafter"/>
</dbReference>
<proteinExistence type="predicted"/>
<keyword evidence="3" id="KW-1185">Reference proteome</keyword>
<dbReference type="GO" id="GO:0000172">
    <property type="term" value="C:ribonuclease MRP complex"/>
    <property type="evidence" value="ECO:0007669"/>
    <property type="project" value="TreeGrafter"/>
</dbReference>
<accession>A0A194XGY9</accession>
<dbReference type="STRING" id="149040.A0A194XGY9"/>
<evidence type="ECO:0000313" key="3">
    <source>
        <dbReference type="Proteomes" id="UP000070700"/>
    </source>
</evidence>
<dbReference type="GeneID" id="28826507"/>
<protein>
    <submittedName>
        <fullName evidence="2">Uncharacterized protein</fullName>
    </submittedName>
</protein>
<feature type="region of interest" description="Disordered" evidence="1">
    <location>
        <begin position="47"/>
        <end position="86"/>
    </location>
</feature>
<gene>
    <name evidence="2" type="ORF">LY89DRAFT_695738</name>
</gene>
<dbReference type="EMBL" id="KQ947411">
    <property type="protein sequence ID" value="KUJ19037.1"/>
    <property type="molecule type" value="Genomic_DNA"/>
</dbReference>
<reference evidence="2 3" key="1">
    <citation type="submission" date="2015-10" db="EMBL/GenBank/DDBJ databases">
        <title>Full genome of DAOMC 229536 Phialocephala scopiformis, a fungal endophyte of spruce producing the potent anti-insectan compound rugulosin.</title>
        <authorList>
            <consortium name="DOE Joint Genome Institute"/>
            <person name="Walker A.K."/>
            <person name="Frasz S.L."/>
            <person name="Seifert K.A."/>
            <person name="Miller J.D."/>
            <person name="Mondo S.J."/>
            <person name="Labutti K."/>
            <person name="Lipzen A."/>
            <person name="Dockter R."/>
            <person name="Kennedy M."/>
            <person name="Grigoriev I.V."/>
            <person name="Spatafora J.W."/>
        </authorList>
    </citation>
    <scope>NUCLEOTIDE SEQUENCE [LARGE SCALE GENOMIC DNA]</scope>
    <source>
        <strain evidence="2 3">CBS 120377</strain>
    </source>
</reference>
<dbReference type="AlphaFoldDB" id="A0A194XGY9"/>
<dbReference type="PANTHER" id="PTHR28272">
    <property type="entry name" value="RIBONUCLEASES P/MRP PROTEIN SUBUNIT POP3"/>
    <property type="match status" value="1"/>
</dbReference>
<sequence length="268" mass="29859">MERKAKTIFQLDTPFTAVEWPKISDKDQKVLFDLLCRILSPIGQYRNDHVMPSKGKRSQKRKRQEAKEKAVSNSCTEAVEPLDVPPPPEIQKHLVVGLNSILRHLQSLSRASRPEQADSRLDANTEEEETLIPDDSIPLQHFSVIFALQPAPTTPTLLTTHLPTLIYTSSLAHPSLPPTRLIPLSNPQTTQLKTLLSLARTSHIGILSSAPGAEALIAVVRETVPEIKIPWLDEVKRGEYLGVKINAIDTFVGVSKKESREKEAKDHT</sequence>
<dbReference type="GO" id="GO:0008033">
    <property type="term" value="P:tRNA processing"/>
    <property type="evidence" value="ECO:0007669"/>
    <property type="project" value="InterPro"/>
</dbReference>
<feature type="compositionally biased region" description="Basic residues" evidence="1">
    <location>
        <begin position="54"/>
        <end position="64"/>
    </location>
</feature>
<dbReference type="RefSeq" id="XP_018073392.1">
    <property type="nucleotide sequence ID" value="XM_018216781.1"/>
</dbReference>